<dbReference type="GO" id="GO:0016887">
    <property type="term" value="F:ATP hydrolysis activity"/>
    <property type="evidence" value="ECO:0007669"/>
    <property type="project" value="InterPro"/>
</dbReference>
<accession>A0A9D5JZC4</accession>
<dbReference type="CDD" id="cd03216">
    <property type="entry name" value="ABC_Carb_Monos_I"/>
    <property type="match status" value="1"/>
</dbReference>
<protein>
    <submittedName>
        <fullName evidence="6">ATP-binding cassette domain-containing protein</fullName>
    </submittedName>
</protein>
<dbReference type="PANTHER" id="PTHR43790:SF9">
    <property type="entry name" value="GALACTOFURANOSE TRANSPORTER ATP-BINDING PROTEIN YTFR"/>
    <property type="match status" value="1"/>
</dbReference>
<evidence type="ECO:0000313" key="6">
    <source>
        <dbReference type="EMBL" id="MBD3327004.1"/>
    </source>
</evidence>
<comment type="caution">
    <text evidence="6">The sequence shown here is derived from an EMBL/GenBank/DDBJ whole genome shotgun (WGS) entry which is preliminary data.</text>
</comment>
<dbReference type="Proteomes" id="UP000649604">
    <property type="component" value="Unassembled WGS sequence"/>
</dbReference>
<evidence type="ECO:0000259" key="5">
    <source>
        <dbReference type="Pfam" id="PF00005"/>
    </source>
</evidence>
<dbReference type="Pfam" id="PF00005">
    <property type="entry name" value="ABC_tran"/>
    <property type="match status" value="1"/>
</dbReference>
<keyword evidence="4 6" id="KW-0067">ATP-binding</keyword>
<dbReference type="AlphaFoldDB" id="A0A9D5JZC4"/>
<reference evidence="6" key="1">
    <citation type="submission" date="2019-11" db="EMBL/GenBank/DDBJ databases">
        <title>Microbial mats filling the niche in hypersaline microbial mats.</title>
        <authorList>
            <person name="Wong H.L."/>
            <person name="Macleod F.I."/>
            <person name="White R.A. III"/>
            <person name="Burns B.P."/>
        </authorList>
    </citation>
    <scope>NUCLEOTIDE SEQUENCE</scope>
    <source>
        <strain evidence="6">Rbin_158</strain>
    </source>
</reference>
<name>A0A9D5JZC4_9BACT</name>
<proteinExistence type="predicted"/>
<dbReference type="InterPro" id="IPR003439">
    <property type="entry name" value="ABC_transporter-like_ATP-bd"/>
</dbReference>
<gene>
    <name evidence="6" type="ORF">GF339_20630</name>
</gene>
<keyword evidence="2" id="KW-0677">Repeat</keyword>
<keyword evidence="1" id="KW-0813">Transport</keyword>
<evidence type="ECO:0000256" key="1">
    <source>
        <dbReference type="ARBA" id="ARBA00022448"/>
    </source>
</evidence>
<evidence type="ECO:0000313" key="7">
    <source>
        <dbReference type="Proteomes" id="UP000649604"/>
    </source>
</evidence>
<keyword evidence="3" id="KW-0547">Nucleotide-binding</keyword>
<dbReference type="GO" id="GO:0005524">
    <property type="term" value="F:ATP binding"/>
    <property type="evidence" value="ECO:0007669"/>
    <property type="project" value="UniProtKB-KW"/>
</dbReference>
<feature type="domain" description="ABC transporter" evidence="5">
    <location>
        <begin position="23"/>
        <end position="171"/>
    </location>
</feature>
<feature type="non-terminal residue" evidence="6">
    <location>
        <position position="171"/>
    </location>
</feature>
<evidence type="ECO:0000256" key="3">
    <source>
        <dbReference type="ARBA" id="ARBA00022741"/>
    </source>
</evidence>
<dbReference type="InterPro" id="IPR050107">
    <property type="entry name" value="ABC_carbohydrate_import_ATPase"/>
</dbReference>
<dbReference type="PANTHER" id="PTHR43790">
    <property type="entry name" value="CARBOHYDRATE TRANSPORT ATP-BINDING PROTEIN MG119-RELATED"/>
    <property type="match status" value="1"/>
</dbReference>
<dbReference type="Gene3D" id="3.40.50.300">
    <property type="entry name" value="P-loop containing nucleotide triphosphate hydrolases"/>
    <property type="match status" value="1"/>
</dbReference>
<evidence type="ECO:0000256" key="4">
    <source>
        <dbReference type="ARBA" id="ARBA00022840"/>
    </source>
</evidence>
<dbReference type="EMBL" id="WJJP01000670">
    <property type="protein sequence ID" value="MBD3327004.1"/>
    <property type="molecule type" value="Genomic_DNA"/>
</dbReference>
<sequence length="171" mass="18846">MPETSLLLQAKAIDKRFPGVHALEAVDFDLKPGEVHVLLGENGAGKSTLMKIFSGTIPKDGGRLLIQDQEVDFESPHHARALGIGMVYQELSLIPTLSVAENVFLGRFPKRSSGTVHWNRLFADAETLFEGFDVSIDPQIRVRELGMAERQLVEIAKALSMNAQILLLDEP</sequence>
<dbReference type="InterPro" id="IPR027417">
    <property type="entry name" value="P-loop_NTPase"/>
</dbReference>
<organism evidence="6 7">
    <name type="scientific">candidate division KSB3 bacterium</name>
    <dbReference type="NCBI Taxonomy" id="2044937"/>
    <lineage>
        <taxon>Bacteria</taxon>
        <taxon>candidate division KSB3</taxon>
    </lineage>
</organism>
<dbReference type="SUPFAM" id="SSF52540">
    <property type="entry name" value="P-loop containing nucleoside triphosphate hydrolases"/>
    <property type="match status" value="1"/>
</dbReference>
<evidence type="ECO:0000256" key="2">
    <source>
        <dbReference type="ARBA" id="ARBA00022737"/>
    </source>
</evidence>